<dbReference type="EMBL" id="ONZG01000007">
    <property type="protein sequence ID" value="SPJ29554.1"/>
    <property type="molecule type" value="Genomic_DNA"/>
</dbReference>
<protein>
    <submittedName>
        <fullName evidence="2">2-O-methyltransferase NoeI</fullName>
        <ecNumber evidence="2">2.1.1.-</ecNumber>
    </submittedName>
</protein>
<dbReference type="Proteomes" id="UP000244898">
    <property type="component" value="Unassembled WGS sequence"/>
</dbReference>
<accession>A0A2R8CAT1</accession>
<dbReference type="InterPro" id="IPR029063">
    <property type="entry name" value="SAM-dependent_MTases_sf"/>
</dbReference>
<sequence>MHAFLRALEKQVLRGLGKGHGTKSISTEVNCIRKLLGKDRVGTCVDIGANVGLYTSALLRQFPDATVYSFEPSQFNVEKLKARFEGDTRVHIIPFAVSDCEGEANLYSNAPGSGLGSLLQRDLDYLNISFDQTEMVRTIRFDDFWTNEMGGRAIDILKLDIEGMELSALKGAEKALRNTRAVQFEFGGTNIDSRTYFKDFWSFFTEREFSLHRITPFGSLEIKRYSERDEVFTTTNYIAIAKSEAG</sequence>
<evidence type="ECO:0000313" key="3">
    <source>
        <dbReference type="Proteomes" id="UP000244898"/>
    </source>
</evidence>
<keyword evidence="3" id="KW-1185">Reference proteome</keyword>
<dbReference type="PANTHER" id="PTHR36973:SF4">
    <property type="entry name" value="NODULATION PROTEIN"/>
    <property type="match status" value="1"/>
</dbReference>
<keyword evidence="2" id="KW-0808">Transferase</keyword>
<dbReference type="GO" id="GO:0008171">
    <property type="term" value="F:O-methyltransferase activity"/>
    <property type="evidence" value="ECO:0007669"/>
    <property type="project" value="TreeGrafter"/>
</dbReference>
<dbReference type="RefSeq" id="WP_108789014.1">
    <property type="nucleotide sequence ID" value="NZ_ONZG01000007.1"/>
</dbReference>
<dbReference type="InterPro" id="IPR053188">
    <property type="entry name" value="FkbM_Methyltransferase"/>
</dbReference>
<dbReference type="OrthoDB" id="4104638at2"/>
<evidence type="ECO:0000313" key="2">
    <source>
        <dbReference type="EMBL" id="SPJ29554.1"/>
    </source>
</evidence>
<dbReference type="Pfam" id="PF05050">
    <property type="entry name" value="Methyltransf_21"/>
    <property type="match status" value="1"/>
</dbReference>
<dbReference type="EC" id="2.1.1.-" evidence="2"/>
<dbReference type="AlphaFoldDB" id="A0A2R8CAT1"/>
<reference evidence="3" key="1">
    <citation type="submission" date="2018-03" db="EMBL/GenBank/DDBJ databases">
        <authorList>
            <person name="Rodrigo-Torres L."/>
            <person name="Arahal R. D."/>
            <person name="Lucena T."/>
        </authorList>
    </citation>
    <scope>NUCLEOTIDE SEQUENCE [LARGE SCALE GENOMIC DNA]</scope>
    <source>
        <strain evidence="3">CECT 7615</strain>
    </source>
</reference>
<dbReference type="Gene3D" id="3.40.50.150">
    <property type="entry name" value="Vaccinia Virus protein VP39"/>
    <property type="match status" value="1"/>
</dbReference>
<gene>
    <name evidence="2" type="primary">noeI</name>
    <name evidence="2" type="ORF">TRM7615_03074</name>
</gene>
<dbReference type="GO" id="GO:0032259">
    <property type="term" value="P:methylation"/>
    <property type="evidence" value="ECO:0007669"/>
    <property type="project" value="UniProtKB-KW"/>
</dbReference>
<dbReference type="PANTHER" id="PTHR36973">
    <property type="entry name" value="SLL1456 PROTEIN-RELATED"/>
    <property type="match status" value="1"/>
</dbReference>
<dbReference type="NCBIfam" id="TIGR01444">
    <property type="entry name" value="fkbM_fam"/>
    <property type="match status" value="1"/>
</dbReference>
<keyword evidence="2" id="KW-0489">Methyltransferase</keyword>
<name>A0A2R8CAT1_9RHOB</name>
<dbReference type="InterPro" id="IPR006342">
    <property type="entry name" value="FkbM_mtfrase"/>
</dbReference>
<feature type="domain" description="Methyltransferase FkbM" evidence="1">
    <location>
        <begin position="46"/>
        <end position="210"/>
    </location>
</feature>
<dbReference type="SUPFAM" id="SSF53335">
    <property type="entry name" value="S-adenosyl-L-methionine-dependent methyltransferases"/>
    <property type="match status" value="1"/>
</dbReference>
<organism evidence="2 3">
    <name type="scientific">Falsiruegeria mediterranea M17</name>
    <dbReference type="NCBI Taxonomy" id="1200281"/>
    <lineage>
        <taxon>Bacteria</taxon>
        <taxon>Pseudomonadati</taxon>
        <taxon>Pseudomonadota</taxon>
        <taxon>Alphaproteobacteria</taxon>
        <taxon>Rhodobacterales</taxon>
        <taxon>Roseobacteraceae</taxon>
        <taxon>Falsiruegeria</taxon>
    </lineage>
</organism>
<evidence type="ECO:0000259" key="1">
    <source>
        <dbReference type="Pfam" id="PF05050"/>
    </source>
</evidence>
<proteinExistence type="predicted"/>